<keyword evidence="1" id="KW-0472">Membrane</keyword>
<evidence type="ECO:0000256" key="2">
    <source>
        <dbReference type="SAM" id="SignalP"/>
    </source>
</evidence>
<protein>
    <recommendedName>
        <fullName evidence="5">Protein-export membrane protein SecG</fullName>
    </recommendedName>
</protein>
<feature type="signal peptide" evidence="2">
    <location>
        <begin position="1"/>
        <end position="17"/>
    </location>
</feature>
<dbReference type="KEGG" id="vab:WPS_11440"/>
<evidence type="ECO:0000256" key="1">
    <source>
        <dbReference type="SAM" id="Phobius"/>
    </source>
</evidence>
<evidence type="ECO:0000313" key="4">
    <source>
        <dbReference type="Proteomes" id="UP001317532"/>
    </source>
</evidence>
<keyword evidence="2" id="KW-0732">Signal</keyword>
<evidence type="ECO:0000313" key="3">
    <source>
        <dbReference type="EMBL" id="BDE05868.1"/>
    </source>
</evidence>
<keyword evidence="1" id="KW-1133">Transmembrane helix</keyword>
<dbReference type="EMBL" id="AP025523">
    <property type="protein sequence ID" value="BDE05868.1"/>
    <property type="molecule type" value="Genomic_DNA"/>
</dbReference>
<dbReference type="RefSeq" id="WP_317996880.1">
    <property type="nucleotide sequence ID" value="NZ_AP025523.1"/>
</dbReference>
<reference evidence="3 4" key="1">
    <citation type="journal article" date="2022" name="ISME Commun">
        <title>Vulcanimicrobium alpinus gen. nov. sp. nov., the first cultivated representative of the candidate phylum 'Eremiobacterota', is a metabolically versatile aerobic anoxygenic phototroph.</title>
        <authorList>
            <person name="Yabe S."/>
            <person name="Muto K."/>
            <person name="Abe K."/>
            <person name="Yokota A."/>
            <person name="Staudigel H."/>
            <person name="Tebo B.M."/>
        </authorList>
    </citation>
    <scope>NUCLEOTIDE SEQUENCE [LARGE SCALE GENOMIC DNA]</scope>
    <source>
        <strain evidence="3 4">WC8-2</strain>
    </source>
</reference>
<organism evidence="3 4">
    <name type="scientific">Vulcanimicrobium alpinum</name>
    <dbReference type="NCBI Taxonomy" id="3016050"/>
    <lineage>
        <taxon>Bacteria</taxon>
        <taxon>Bacillati</taxon>
        <taxon>Vulcanimicrobiota</taxon>
        <taxon>Vulcanimicrobiia</taxon>
        <taxon>Vulcanimicrobiales</taxon>
        <taxon>Vulcanimicrobiaceae</taxon>
        <taxon>Vulcanimicrobium</taxon>
    </lineage>
</organism>
<name>A0AAN1XUT8_UNVUL</name>
<dbReference type="Proteomes" id="UP001317532">
    <property type="component" value="Chromosome"/>
</dbReference>
<feature type="transmembrane region" description="Helical" evidence="1">
    <location>
        <begin position="55"/>
        <end position="79"/>
    </location>
</feature>
<feature type="transmembrane region" description="Helical" evidence="1">
    <location>
        <begin position="108"/>
        <end position="128"/>
    </location>
</feature>
<keyword evidence="4" id="KW-1185">Reference proteome</keyword>
<accession>A0AAN1XUT8</accession>
<feature type="chain" id="PRO_5042994761" description="Protein-export membrane protein SecG" evidence="2">
    <location>
        <begin position="18"/>
        <end position="131"/>
    </location>
</feature>
<keyword evidence="1" id="KW-0812">Transmembrane</keyword>
<proteinExistence type="predicted"/>
<gene>
    <name evidence="3" type="ORF">WPS_11440</name>
</gene>
<sequence>MLPALLAAATTAAPAAADVAAHASAAPAARATTLPVSLPPQVFDTTPHSWLASHAGWLTHTLAAFFVIFGVLLVVLLAIQTTKQEGLSGTLGGRVESSTRRLGLDQQIARVTQFVAVAFVVVATIVSLTGI</sequence>
<dbReference type="AlphaFoldDB" id="A0AAN1XUT8"/>
<evidence type="ECO:0008006" key="5">
    <source>
        <dbReference type="Google" id="ProtNLM"/>
    </source>
</evidence>